<protein>
    <submittedName>
        <fullName evidence="1">Uncharacterized protein</fullName>
    </submittedName>
</protein>
<dbReference type="EMBL" id="DVOT01000143">
    <property type="protein sequence ID" value="HIV27919.1"/>
    <property type="molecule type" value="Genomic_DNA"/>
</dbReference>
<organism evidence="1 2">
    <name type="scientific">Candidatus Ornithocaccomicrobium faecavium</name>
    <dbReference type="NCBI Taxonomy" id="2840890"/>
    <lineage>
        <taxon>Bacteria</taxon>
        <taxon>Bacillati</taxon>
        <taxon>Bacillota</taxon>
        <taxon>Clostridia</taxon>
        <taxon>Candidatus Ornithocaccomicrobium</taxon>
    </lineage>
</organism>
<reference evidence="1" key="1">
    <citation type="submission" date="2020-10" db="EMBL/GenBank/DDBJ databases">
        <authorList>
            <person name="Gilroy R."/>
        </authorList>
    </citation>
    <scope>NUCLEOTIDE SEQUENCE</scope>
    <source>
        <strain evidence="1">CHK183-6373</strain>
    </source>
</reference>
<reference evidence="1" key="2">
    <citation type="journal article" date="2021" name="PeerJ">
        <title>Extensive microbial diversity within the chicken gut microbiome revealed by metagenomics and culture.</title>
        <authorList>
            <person name="Gilroy R."/>
            <person name="Ravi A."/>
            <person name="Getino M."/>
            <person name="Pursley I."/>
            <person name="Horton D.L."/>
            <person name="Alikhan N.F."/>
            <person name="Baker D."/>
            <person name="Gharbi K."/>
            <person name="Hall N."/>
            <person name="Watson M."/>
            <person name="Adriaenssens E.M."/>
            <person name="Foster-Nyarko E."/>
            <person name="Jarju S."/>
            <person name="Secka A."/>
            <person name="Antonio M."/>
            <person name="Oren A."/>
            <person name="Chaudhuri R.R."/>
            <person name="La Ragione R."/>
            <person name="Hildebrand F."/>
            <person name="Pallen M.J."/>
        </authorList>
    </citation>
    <scope>NUCLEOTIDE SEQUENCE</scope>
    <source>
        <strain evidence="1">CHK183-6373</strain>
    </source>
</reference>
<dbReference type="AlphaFoldDB" id="A0A9D1P988"/>
<accession>A0A9D1P988</accession>
<evidence type="ECO:0000313" key="1">
    <source>
        <dbReference type="EMBL" id="HIV27919.1"/>
    </source>
</evidence>
<name>A0A9D1P988_9FIRM</name>
<gene>
    <name evidence="1" type="ORF">IAA64_08115</name>
</gene>
<comment type="caution">
    <text evidence="1">The sequence shown here is derived from an EMBL/GenBank/DDBJ whole genome shotgun (WGS) entry which is preliminary data.</text>
</comment>
<evidence type="ECO:0000313" key="2">
    <source>
        <dbReference type="Proteomes" id="UP000886884"/>
    </source>
</evidence>
<dbReference type="Proteomes" id="UP000886884">
    <property type="component" value="Unassembled WGS sequence"/>
</dbReference>
<proteinExistence type="predicted"/>
<sequence length="162" mass="18181">MIPEGIDGIARIGLLFLDGDDFEEVLIDQEAHTDYRFAPFNRLRSCLSKIEVLDPQLDVSAILWRFIPGNSYVAEPIIAGNALPQTGWRRIYAGPMLRQAYLTGGRAVQEYGAGCASYYYGFRNSDQDIVGVLELLVGRGYRKDVDSNEMFMEPVAYADDED</sequence>